<feature type="chain" id="PRO_5040344982" evidence="1">
    <location>
        <begin position="26"/>
        <end position="262"/>
    </location>
</feature>
<proteinExistence type="predicted"/>
<keyword evidence="3" id="KW-1185">Reference proteome</keyword>
<feature type="signal peptide" evidence="1">
    <location>
        <begin position="1"/>
        <end position="25"/>
    </location>
</feature>
<keyword evidence="1" id="KW-0732">Signal</keyword>
<dbReference type="OrthoDB" id="48287at2759"/>
<name>A0A9N8EEA5_9STRA</name>
<evidence type="ECO:0000313" key="3">
    <source>
        <dbReference type="Proteomes" id="UP001153069"/>
    </source>
</evidence>
<dbReference type="Proteomes" id="UP001153069">
    <property type="component" value="Unassembled WGS sequence"/>
</dbReference>
<reference evidence="2" key="1">
    <citation type="submission" date="2020-06" db="EMBL/GenBank/DDBJ databases">
        <authorList>
            <consortium name="Plant Systems Biology data submission"/>
        </authorList>
    </citation>
    <scope>NUCLEOTIDE SEQUENCE</scope>
    <source>
        <strain evidence="2">D6</strain>
    </source>
</reference>
<protein>
    <submittedName>
        <fullName evidence="2">Uncharacterized protein</fullName>
    </submittedName>
</protein>
<dbReference type="Gene3D" id="1.10.10.60">
    <property type="entry name" value="Homeodomain-like"/>
    <property type="match status" value="1"/>
</dbReference>
<evidence type="ECO:0000313" key="2">
    <source>
        <dbReference type="EMBL" id="CAB9519557.1"/>
    </source>
</evidence>
<organism evidence="2 3">
    <name type="scientific">Seminavis robusta</name>
    <dbReference type="NCBI Taxonomy" id="568900"/>
    <lineage>
        <taxon>Eukaryota</taxon>
        <taxon>Sar</taxon>
        <taxon>Stramenopiles</taxon>
        <taxon>Ochrophyta</taxon>
        <taxon>Bacillariophyta</taxon>
        <taxon>Bacillariophyceae</taxon>
        <taxon>Bacillariophycidae</taxon>
        <taxon>Naviculales</taxon>
        <taxon>Naviculaceae</taxon>
        <taxon>Seminavis</taxon>
    </lineage>
</organism>
<accession>A0A9N8EEA5</accession>
<evidence type="ECO:0000256" key="1">
    <source>
        <dbReference type="SAM" id="SignalP"/>
    </source>
</evidence>
<dbReference type="EMBL" id="CAICTM010001024">
    <property type="protein sequence ID" value="CAB9519557.1"/>
    <property type="molecule type" value="Genomic_DNA"/>
</dbReference>
<sequence>MKIPRIYQWLLPLFVILLAFSASSASTEDEDEQLLRETIAAGRGHRDEQGVRDQWASSEHLKDKFDSRRKPVSPRVRALLESYRLECKGCDESEAVAKINAFVKETKQQVEDQAKRQRWLERAAMLVTVVVLGGLAYQYSIGAFDAGGGSSGYSIGGRPSDWMGQARRLQIEEQRQRAAKKEEEAAKILAAAQAKEAPTWRENEEKEVWTAKQERQFAKALVSFGGVPPKGRYTLIANKVDDKSRQECLMHHKLLQLIAKEQ</sequence>
<comment type="caution">
    <text evidence="2">The sequence shown here is derived from an EMBL/GenBank/DDBJ whole genome shotgun (WGS) entry which is preliminary data.</text>
</comment>
<gene>
    <name evidence="2" type="ORF">SEMRO_1026_G232880.1</name>
</gene>
<dbReference type="AlphaFoldDB" id="A0A9N8EEA5"/>